<dbReference type="AlphaFoldDB" id="A0AAD8L5I1"/>
<dbReference type="PANTHER" id="PTHR14110:SF6">
    <property type="entry name" value="OS04G0405100 PROTEIN"/>
    <property type="match status" value="1"/>
</dbReference>
<dbReference type="CDD" id="cd09487">
    <property type="entry name" value="SAM_superfamily"/>
    <property type="match status" value="1"/>
</dbReference>
<feature type="region of interest" description="Disordered" evidence="5">
    <location>
        <begin position="1"/>
        <end position="28"/>
    </location>
</feature>
<evidence type="ECO:0000256" key="2">
    <source>
        <dbReference type="ARBA" id="ARBA00022692"/>
    </source>
</evidence>
<evidence type="ECO:0000256" key="4">
    <source>
        <dbReference type="ARBA" id="ARBA00023136"/>
    </source>
</evidence>
<organism evidence="6 7">
    <name type="scientific">Tagetes erecta</name>
    <name type="common">African marigold</name>
    <dbReference type="NCBI Taxonomy" id="13708"/>
    <lineage>
        <taxon>Eukaryota</taxon>
        <taxon>Viridiplantae</taxon>
        <taxon>Streptophyta</taxon>
        <taxon>Embryophyta</taxon>
        <taxon>Tracheophyta</taxon>
        <taxon>Spermatophyta</taxon>
        <taxon>Magnoliopsida</taxon>
        <taxon>eudicotyledons</taxon>
        <taxon>Gunneridae</taxon>
        <taxon>Pentapetalae</taxon>
        <taxon>asterids</taxon>
        <taxon>campanulids</taxon>
        <taxon>Asterales</taxon>
        <taxon>Asteraceae</taxon>
        <taxon>Asteroideae</taxon>
        <taxon>Heliantheae alliance</taxon>
        <taxon>Tageteae</taxon>
        <taxon>Tagetes</taxon>
    </lineage>
</organism>
<dbReference type="PANTHER" id="PTHR14110">
    <property type="entry name" value="MITOCHONDRIAL IMPORT INNER MEMBRANE TRANSLOCASE SUBUNIT TIM22"/>
    <property type="match status" value="1"/>
</dbReference>
<dbReference type="Proteomes" id="UP001229421">
    <property type="component" value="Unassembled WGS sequence"/>
</dbReference>
<name>A0AAD8L5I1_TARER</name>
<feature type="compositionally biased region" description="Polar residues" evidence="5">
    <location>
        <begin position="11"/>
        <end position="28"/>
    </location>
</feature>
<reference evidence="6" key="1">
    <citation type="journal article" date="2023" name="bioRxiv">
        <title>Improved chromosome-level genome assembly for marigold (Tagetes erecta).</title>
        <authorList>
            <person name="Jiang F."/>
            <person name="Yuan L."/>
            <person name="Wang S."/>
            <person name="Wang H."/>
            <person name="Xu D."/>
            <person name="Wang A."/>
            <person name="Fan W."/>
        </authorList>
    </citation>
    <scope>NUCLEOTIDE SEQUENCE</scope>
    <source>
        <strain evidence="6">WSJ</strain>
        <tissue evidence="6">Leaf</tissue>
    </source>
</reference>
<dbReference type="GO" id="GO:0042721">
    <property type="term" value="C:TIM22 mitochondrial import inner membrane insertion complex"/>
    <property type="evidence" value="ECO:0007669"/>
    <property type="project" value="InterPro"/>
</dbReference>
<evidence type="ECO:0000313" key="7">
    <source>
        <dbReference type="Proteomes" id="UP001229421"/>
    </source>
</evidence>
<accession>A0AAD8L5I1</accession>
<dbReference type="GO" id="GO:0009706">
    <property type="term" value="C:chloroplast inner membrane"/>
    <property type="evidence" value="ECO:0007669"/>
    <property type="project" value="TreeGrafter"/>
</dbReference>
<dbReference type="GO" id="GO:0008320">
    <property type="term" value="F:protein transmembrane transporter activity"/>
    <property type="evidence" value="ECO:0007669"/>
    <property type="project" value="TreeGrafter"/>
</dbReference>
<dbReference type="GO" id="GO:0045039">
    <property type="term" value="P:protein insertion into mitochondrial inner membrane"/>
    <property type="evidence" value="ECO:0007669"/>
    <property type="project" value="InterPro"/>
</dbReference>
<protein>
    <recommendedName>
        <fullName evidence="8">Mitochondrial import inner membrane translocase subunit TIM22</fullName>
    </recommendedName>
</protein>
<sequence length="195" mass="21321">MAEKPRELAPNNVSNDPTAHSQTECKQQPSRVQDVVATLTSAACGGAMGGLVGSFTQVFGDGPLIGARNIAVLEGANMGILCVMRRLTDKIDVRTRMVAGFGSGVMYSLVSGMGGPSRGPRAITFGVFFALVEGGYFKVKEKLLRPSMYMETKSMLSRLNLEKYEKNFKKGLLTDNTLPLLTERQVYKLKKWSEF</sequence>
<keyword evidence="2" id="KW-0812">Transmembrane</keyword>
<evidence type="ECO:0000256" key="5">
    <source>
        <dbReference type="SAM" id="MobiDB-lite"/>
    </source>
</evidence>
<dbReference type="EMBL" id="JAUHHV010000002">
    <property type="protein sequence ID" value="KAK1431635.1"/>
    <property type="molecule type" value="Genomic_DNA"/>
</dbReference>
<evidence type="ECO:0000313" key="6">
    <source>
        <dbReference type="EMBL" id="KAK1431635.1"/>
    </source>
</evidence>
<keyword evidence="4" id="KW-0472">Membrane</keyword>
<evidence type="ECO:0000256" key="3">
    <source>
        <dbReference type="ARBA" id="ARBA00022989"/>
    </source>
</evidence>
<dbReference type="GO" id="GO:0045036">
    <property type="term" value="P:protein targeting to chloroplast"/>
    <property type="evidence" value="ECO:0007669"/>
    <property type="project" value="TreeGrafter"/>
</dbReference>
<keyword evidence="7" id="KW-1185">Reference proteome</keyword>
<dbReference type="InterPro" id="IPR039175">
    <property type="entry name" value="TIM22"/>
</dbReference>
<evidence type="ECO:0000256" key="1">
    <source>
        <dbReference type="ARBA" id="ARBA00004141"/>
    </source>
</evidence>
<comment type="subcellular location">
    <subcellularLocation>
        <location evidence="1">Membrane</location>
        <topology evidence="1">Multi-pass membrane protein</topology>
    </subcellularLocation>
</comment>
<proteinExistence type="predicted"/>
<gene>
    <name evidence="6" type="ORF">QVD17_08134</name>
</gene>
<evidence type="ECO:0008006" key="8">
    <source>
        <dbReference type="Google" id="ProtNLM"/>
    </source>
</evidence>
<keyword evidence="3" id="KW-1133">Transmembrane helix</keyword>
<comment type="caution">
    <text evidence="6">The sequence shown here is derived from an EMBL/GenBank/DDBJ whole genome shotgun (WGS) entry which is preliminary data.</text>
</comment>